<organism evidence="2 3">
    <name type="scientific">Trichonephila clavipes</name>
    <name type="common">Golden silk orbweaver</name>
    <name type="synonym">Nephila clavipes</name>
    <dbReference type="NCBI Taxonomy" id="2585209"/>
    <lineage>
        <taxon>Eukaryota</taxon>
        <taxon>Metazoa</taxon>
        <taxon>Ecdysozoa</taxon>
        <taxon>Arthropoda</taxon>
        <taxon>Chelicerata</taxon>
        <taxon>Arachnida</taxon>
        <taxon>Araneae</taxon>
        <taxon>Araneomorphae</taxon>
        <taxon>Entelegynae</taxon>
        <taxon>Araneoidea</taxon>
        <taxon>Nephilidae</taxon>
        <taxon>Trichonephila</taxon>
    </lineage>
</organism>
<dbReference type="Proteomes" id="UP000887159">
    <property type="component" value="Unassembled WGS sequence"/>
</dbReference>
<sequence length="377" mass="41518">MVLLTNLESFTLNNKCGRSPSPKLNSIAARLPKIAFPSDTVAVNTIDQFDLLAGRSPSPKLNSIAARLPKIAFPSDTVAVNTIDQFDLLAGRSPSPKLNSIAARLPKIAFPSDTVAVNTIDQFDLLAGRSPSPKLNSIAARLPKMSFSPCVAIVRVQYFVRGGFVGHRSRANSKHLSSHLPVDMVRSTVKKGLRCSCKMHVWVSGPTKMPTTLDVRRSDVTGPRPTVPVSFFLTLGTEVRLDLPILIPQKGGLGKSFKEEYRIPRGGSKDPINCTNIHGPGNENEIKDGLAARKEELTTMVPFSKKPCKDKNNTNEKDSNKNLNNENNDKGKPKTKNKRAGQEDFKPPINLHEKPSRCRSKRWHAPLRTNSRFSTTR</sequence>
<dbReference type="EMBL" id="BMAU01021078">
    <property type="protein sequence ID" value="GFX89789.1"/>
    <property type="molecule type" value="Genomic_DNA"/>
</dbReference>
<protein>
    <submittedName>
        <fullName evidence="2">Uncharacterized protein</fullName>
    </submittedName>
</protein>
<feature type="compositionally biased region" description="Basic and acidic residues" evidence="1">
    <location>
        <begin position="307"/>
        <end position="320"/>
    </location>
</feature>
<evidence type="ECO:0000313" key="2">
    <source>
        <dbReference type="EMBL" id="GFX89789.1"/>
    </source>
</evidence>
<evidence type="ECO:0000313" key="3">
    <source>
        <dbReference type="Proteomes" id="UP000887159"/>
    </source>
</evidence>
<feature type="compositionally biased region" description="Basic and acidic residues" evidence="1">
    <location>
        <begin position="340"/>
        <end position="356"/>
    </location>
</feature>
<gene>
    <name evidence="2" type="ORF">TNCV_2245891</name>
</gene>
<proteinExistence type="predicted"/>
<accession>A0A8X6V1J9</accession>
<keyword evidence="3" id="KW-1185">Reference proteome</keyword>
<comment type="caution">
    <text evidence="2">The sequence shown here is derived from an EMBL/GenBank/DDBJ whole genome shotgun (WGS) entry which is preliminary data.</text>
</comment>
<dbReference type="AlphaFoldDB" id="A0A8X6V1J9"/>
<evidence type="ECO:0000256" key="1">
    <source>
        <dbReference type="SAM" id="MobiDB-lite"/>
    </source>
</evidence>
<feature type="region of interest" description="Disordered" evidence="1">
    <location>
        <begin position="298"/>
        <end position="377"/>
    </location>
</feature>
<feature type="region of interest" description="Disordered" evidence="1">
    <location>
        <begin position="262"/>
        <end position="285"/>
    </location>
</feature>
<reference evidence="2" key="1">
    <citation type="submission" date="2020-08" db="EMBL/GenBank/DDBJ databases">
        <title>Multicomponent nature underlies the extraordinary mechanical properties of spider dragline silk.</title>
        <authorList>
            <person name="Kono N."/>
            <person name="Nakamura H."/>
            <person name="Mori M."/>
            <person name="Yoshida Y."/>
            <person name="Ohtoshi R."/>
            <person name="Malay A.D."/>
            <person name="Moran D.A.P."/>
            <person name="Tomita M."/>
            <person name="Numata K."/>
            <person name="Arakawa K."/>
        </authorList>
    </citation>
    <scope>NUCLEOTIDE SEQUENCE</scope>
</reference>
<feature type="compositionally biased region" description="Polar residues" evidence="1">
    <location>
        <begin position="368"/>
        <end position="377"/>
    </location>
</feature>
<name>A0A8X6V1J9_TRICX</name>